<dbReference type="NCBIfam" id="TIGR01552">
    <property type="entry name" value="phd_fam"/>
    <property type="match status" value="1"/>
</dbReference>
<dbReference type="AlphaFoldDB" id="A0A8J7K6M6"/>
<organism evidence="3 4">
    <name type="scientific">Pontibacterium sinense</name>
    <dbReference type="NCBI Taxonomy" id="2781979"/>
    <lineage>
        <taxon>Bacteria</taxon>
        <taxon>Pseudomonadati</taxon>
        <taxon>Pseudomonadota</taxon>
        <taxon>Gammaproteobacteria</taxon>
        <taxon>Oceanospirillales</taxon>
        <taxon>Oceanospirillaceae</taxon>
        <taxon>Pontibacterium</taxon>
    </lineage>
</organism>
<dbReference type="Pfam" id="PF02604">
    <property type="entry name" value="PhdYeFM_antitox"/>
    <property type="match status" value="1"/>
</dbReference>
<proteinExistence type="inferred from homology"/>
<dbReference type="Gene3D" id="3.40.1620.10">
    <property type="entry name" value="YefM-like domain"/>
    <property type="match status" value="1"/>
</dbReference>
<dbReference type="RefSeq" id="WP_193954399.1">
    <property type="nucleotide sequence ID" value="NZ_JADEYS010000017.1"/>
</dbReference>
<keyword evidence="4" id="KW-1185">Reference proteome</keyword>
<dbReference type="InterPro" id="IPR036165">
    <property type="entry name" value="YefM-like_sf"/>
</dbReference>
<evidence type="ECO:0000313" key="3">
    <source>
        <dbReference type="EMBL" id="MBE9398705.1"/>
    </source>
</evidence>
<comment type="caution">
    <text evidence="3">The sequence shown here is derived from an EMBL/GenBank/DDBJ whole genome shotgun (WGS) entry which is preliminary data.</text>
</comment>
<evidence type="ECO:0000256" key="2">
    <source>
        <dbReference type="RuleBase" id="RU362080"/>
    </source>
</evidence>
<dbReference type="Proteomes" id="UP000640333">
    <property type="component" value="Unassembled WGS sequence"/>
</dbReference>
<evidence type="ECO:0000256" key="1">
    <source>
        <dbReference type="ARBA" id="ARBA00009981"/>
    </source>
</evidence>
<gene>
    <name evidence="3" type="ORF">IOQ59_15710</name>
</gene>
<reference evidence="3" key="1">
    <citation type="submission" date="2020-10" db="EMBL/GenBank/DDBJ databases">
        <title>Bacterium isolated from coastal waters sediment.</title>
        <authorList>
            <person name="Chen R.-J."/>
            <person name="Lu D.-C."/>
            <person name="Zhu K.-L."/>
            <person name="Du Z.-J."/>
        </authorList>
    </citation>
    <scope>NUCLEOTIDE SEQUENCE</scope>
    <source>
        <strain evidence="3">N1Y112</strain>
    </source>
</reference>
<protein>
    <recommendedName>
        <fullName evidence="2">Antitoxin</fullName>
    </recommendedName>
</protein>
<dbReference type="InterPro" id="IPR006442">
    <property type="entry name" value="Antitoxin_Phd/YefM"/>
</dbReference>
<comment type="similarity">
    <text evidence="1 2">Belongs to the phD/YefM antitoxin family.</text>
</comment>
<name>A0A8J7K6M6_9GAMM</name>
<comment type="function">
    <text evidence="2">Antitoxin component of a type II toxin-antitoxin (TA) system.</text>
</comment>
<sequence>MELTATEAKREFGDLILKAQSEAVRISRNGKPVAAVISHEEFEQYQAFKEQQLKAAIEEGMADLEAGRIHDGESVFEELRKLAK</sequence>
<dbReference type="EMBL" id="JADEYS010000017">
    <property type="protein sequence ID" value="MBE9398705.1"/>
    <property type="molecule type" value="Genomic_DNA"/>
</dbReference>
<dbReference type="SUPFAM" id="SSF143120">
    <property type="entry name" value="YefM-like"/>
    <property type="match status" value="1"/>
</dbReference>
<accession>A0A8J7K6M6</accession>
<evidence type="ECO:0000313" key="4">
    <source>
        <dbReference type="Proteomes" id="UP000640333"/>
    </source>
</evidence>